<keyword evidence="5" id="KW-1185">Reference proteome</keyword>
<dbReference type="GO" id="GO:0004559">
    <property type="term" value="F:alpha-mannosidase activity"/>
    <property type="evidence" value="ECO:0007669"/>
    <property type="project" value="InterPro"/>
</dbReference>
<name>A0A4Y2T0K6_ARAVE</name>
<dbReference type="PANTHER" id="PTHR11607:SF70">
    <property type="entry name" value="ALPHA-MANNOSIDASE"/>
    <property type="match status" value="1"/>
</dbReference>
<sequence>MARPRLLGREMAPCSKPDSTEDPTSLWASVNLTWDKRLPSGVGRKFFCCPHRPCLPKRCKACDESVGRKIPIQILKVPTKVPYYPFNYRMAAATFIRVVSLGMVIVLPHSHVDPGWLRTFDDYFENSVTRILDNMVTFLNKTEDFRFIWAEISFFSKWWERYGLWLRNSLLSTDNTGFYFKKKNPL</sequence>
<evidence type="ECO:0000256" key="1">
    <source>
        <dbReference type="SAM" id="MobiDB-lite"/>
    </source>
</evidence>
<dbReference type="Pfam" id="PF01074">
    <property type="entry name" value="Glyco_hydro_38N"/>
    <property type="match status" value="1"/>
</dbReference>
<dbReference type="PANTHER" id="PTHR11607">
    <property type="entry name" value="ALPHA-MANNOSIDASE"/>
    <property type="match status" value="1"/>
</dbReference>
<evidence type="ECO:0000313" key="4">
    <source>
        <dbReference type="EMBL" id="GBN92968.1"/>
    </source>
</evidence>
<organism evidence="3 5">
    <name type="scientific">Araneus ventricosus</name>
    <name type="common">Orbweaver spider</name>
    <name type="synonym">Epeira ventricosa</name>
    <dbReference type="NCBI Taxonomy" id="182803"/>
    <lineage>
        <taxon>Eukaryota</taxon>
        <taxon>Metazoa</taxon>
        <taxon>Ecdysozoa</taxon>
        <taxon>Arthropoda</taxon>
        <taxon>Chelicerata</taxon>
        <taxon>Arachnida</taxon>
        <taxon>Araneae</taxon>
        <taxon>Araneomorphae</taxon>
        <taxon>Entelegynae</taxon>
        <taxon>Araneoidea</taxon>
        <taxon>Araneidae</taxon>
        <taxon>Araneus</taxon>
    </lineage>
</organism>
<dbReference type="EMBL" id="BGPR01024696">
    <property type="protein sequence ID" value="GBN92968.1"/>
    <property type="molecule type" value="Genomic_DNA"/>
</dbReference>
<dbReference type="GO" id="GO:0006013">
    <property type="term" value="P:mannose metabolic process"/>
    <property type="evidence" value="ECO:0007669"/>
    <property type="project" value="InterPro"/>
</dbReference>
<dbReference type="Gene3D" id="3.20.110.10">
    <property type="entry name" value="Glycoside hydrolase 38, N terminal domain"/>
    <property type="match status" value="1"/>
</dbReference>
<dbReference type="GO" id="GO:0000139">
    <property type="term" value="C:Golgi membrane"/>
    <property type="evidence" value="ECO:0007669"/>
    <property type="project" value="TreeGrafter"/>
</dbReference>
<dbReference type="InterPro" id="IPR000602">
    <property type="entry name" value="Glyco_hydro_38_N"/>
</dbReference>
<dbReference type="InterPro" id="IPR027291">
    <property type="entry name" value="Glyco_hydro_38_N_sf"/>
</dbReference>
<evidence type="ECO:0000313" key="5">
    <source>
        <dbReference type="Proteomes" id="UP000499080"/>
    </source>
</evidence>
<accession>A0A4Y2T0K6</accession>
<dbReference type="OrthoDB" id="10261055at2759"/>
<feature type="domain" description="Glycoside hydrolase family 38 N-terminal" evidence="2">
    <location>
        <begin position="104"/>
        <end position="162"/>
    </location>
</feature>
<dbReference type="SUPFAM" id="SSF88713">
    <property type="entry name" value="Glycoside hydrolase/deacetylase"/>
    <property type="match status" value="1"/>
</dbReference>
<comment type="caution">
    <text evidence="3">The sequence shown here is derived from an EMBL/GenBank/DDBJ whole genome shotgun (WGS) entry which is preliminary data.</text>
</comment>
<dbReference type="GO" id="GO:0006491">
    <property type="term" value="P:N-glycan processing"/>
    <property type="evidence" value="ECO:0007669"/>
    <property type="project" value="TreeGrafter"/>
</dbReference>
<gene>
    <name evidence="4" type="ORF">AVEN_111578_1</name>
    <name evidence="3" type="ORF">AVEN_259283_1</name>
</gene>
<protein>
    <recommendedName>
        <fullName evidence="2">Glycoside hydrolase family 38 N-terminal domain-containing protein</fullName>
    </recommendedName>
</protein>
<dbReference type="InterPro" id="IPR050843">
    <property type="entry name" value="Glycosyl_Hydrlase_38"/>
</dbReference>
<dbReference type="Proteomes" id="UP000499080">
    <property type="component" value="Unassembled WGS sequence"/>
</dbReference>
<reference evidence="3 5" key="1">
    <citation type="journal article" date="2019" name="Sci. Rep.">
        <title>Orb-weaving spider Araneus ventricosus genome elucidates the spidroin gene catalogue.</title>
        <authorList>
            <person name="Kono N."/>
            <person name="Nakamura H."/>
            <person name="Ohtoshi R."/>
            <person name="Moran D.A.P."/>
            <person name="Shinohara A."/>
            <person name="Yoshida Y."/>
            <person name="Fujiwara M."/>
            <person name="Mori M."/>
            <person name="Tomita M."/>
            <person name="Arakawa K."/>
        </authorList>
    </citation>
    <scope>NUCLEOTIDE SEQUENCE [LARGE SCALE GENOMIC DNA]</scope>
</reference>
<proteinExistence type="predicted"/>
<dbReference type="AlphaFoldDB" id="A0A4Y2T0K6"/>
<evidence type="ECO:0000259" key="2">
    <source>
        <dbReference type="Pfam" id="PF01074"/>
    </source>
</evidence>
<evidence type="ECO:0000313" key="3">
    <source>
        <dbReference type="EMBL" id="GBN92959.1"/>
    </source>
</evidence>
<dbReference type="InterPro" id="IPR011330">
    <property type="entry name" value="Glyco_hydro/deAcase_b/a-brl"/>
</dbReference>
<dbReference type="EMBL" id="BGPR01024690">
    <property type="protein sequence ID" value="GBN92959.1"/>
    <property type="molecule type" value="Genomic_DNA"/>
</dbReference>
<feature type="region of interest" description="Disordered" evidence="1">
    <location>
        <begin position="1"/>
        <end position="22"/>
    </location>
</feature>